<keyword evidence="2" id="KW-1185">Reference proteome</keyword>
<organism evidence="1 2">
    <name type="scientific">Chaenocephalus aceratus</name>
    <name type="common">Blackfin icefish</name>
    <name type="synonym">Chaenichthys aceratus</name>
    <dbReference type="NCBI Taxonomy" id="36190"/>
    <lineage>
        <taxon>Eukaryota</taxon>
        <taxon>Metazoa</taxon>
        <taxon>Chordata</taxon>
        <taxon>Craniata</taxon>
        <taxon>Vertebrata</taxon>
        <taxon>Euteleostomi</taxon>
        <taxon>Actinopterygii</taxon>
        <taxon>Neopterygii</taxon>
        <taxon>Teleostei</taxon>
        <taxon>Neoteleostei</taxon>
        <taxon>Acanthomorphata</taxon>
        <taxon>Eupercaria</taxon>
        <taxon>Perciformes</taxon>
        <taxon>Notothenioidei</taxon>
        <taxon>Channichthyidae</taxon>
        <taxon>Chaenocephalus</taxon>
    </lineage>
</organism>
<dbReference type="Proteomes" id="UP001057452">
    <property type="component" value="Chromosome 1"/>
</dbReference>
<gene>
    <name evidence="1" type="ORF">KUCAC02_015137</name>
</gene>
<evidence type="ECO:0000313" key="2">
    <source>
        <dbReference type="Proteomes" id="UP001057452"/>
    </source>
</evidence>
<comment type="caution">
    <text evidence="1">The sequence shown here is derived from an EMBL/GenBank/DDBJ whole genome shotgun (WGS) entry which is preliminary data.</text>
</comment>
<name>A0ACB9XYD5_CHAAC</name>
<accession>A0ACB9XYD5</accession>
<dbReference type="EMBL" id="CM043785">
    <property type="protein sequence ID" value="KAI4832162.1"/>
    <property type="molecule type" value="Genomic_DNA"/>
</dbReference>
<sequence>MAREIKARLTGSVINATRNSWSTEAIAPLRFLRSSLITPTSLSIPPSPGRRRKLTSDLAGKEQQKKVLEMELEQWRRITLPQQTAPAAPVNAECCCRGRTMPSPANPVPQVLEAEVKQLQARLKSASAEVTRQVAANKALRGQLQEKEDKLRQLQDKANHTERDVSMKRQLVEDLKTRLKFLQEMENSYRGQVEDLEKKVKTSSEEATNRKALVDSLKRRLSVATTEKSQYDASCKKLTEELEKKEQRMHALKARVGASEQALAALEQTATEQMKGLTQQSSNALDRLQRQLGQAHSHLEQLHAFIKRVLLSPAFPHLTIYSKLSIDRATNPQVHIPTREHVQEVKQQLMKRRRSRQASAVAAKGGLSAKSMIRAQSIAASILNMSENDLADIMDTDQAAGARSEGPGDQEWLNHLNHILQQKNELVSTRDLGTGSLLSTFSVGRTGVVEGGRQWRSW</sequence>
<feature type="non-terminal residue" evidence="1">
    <location>
        <position position="458"/>
    </location>
</feature>
<evidence type="ECO:0000313" key="1">
    <source>
        <dbReference type="EMBL" id="KAI4832162.1"/>
    </source>
</evidence>
<reference evidence="1" key="1">
    <citation type="submission" date="2022-05" db="EMBL/GenBank/DDBJ databases">
        <title>Chromosome-level genome of Chaenocephalus aceratus.</title>
        <authorList>
            <person name="Park H."/>
        </authorList>
    </citation>
    <scope>NUCLEOTIDE SEQUENCE</scope>
    <source>
        <strain evidence="1">KU_202001</strain>
    </source>
</reference>
<proteinExistence type="predicted"/>
<protein>
    <submittedName>
        <fullName evidence="1">Uncharacterized protein</fullName>
    </submittedName>
</protein>